<organism evidence="9 10">
    <name type="scientific">Haemaphysalis longicornis</name>
    <name type="common">Bush tick</name>
    <dbReference type="NCBI Taxonomy" id="44386"/>
    <lineage>
        <taxon>Eukaryota</taxon>
        <taxon>Metazoa</taxon>
        <taxon>Ecdysozoa</taxon>
        <taxon>Arthropoda</taxon>
        <taxon>Chelicerata</taxon>
        <taxon>Arachnida</taxon>
        <taxon>Acari</taxon>
        <taxon>Parasitiformes</taxon>
        <taxon>Ixodida</taxon>
        <taxon>Ixodoidea</taxon>
        <taxon>Ixodidae</taxon>
        <taxon>Haemaphysalinae</taxon>
        <taxon>Haemaphysalis</taxon>
    </lineage>
</organism>
<dbReference type="Pfam" id="PF12796">
    <property type="entry name" value="Ank_2"/>
    <property type="match status" value="1"/>
</dbReference>
<dbReference type="Pfam" id="PF03020">
    <property type="entry name" value="LEM"/>
    <property type="match status" value="1"/>
</dbReference>
<keyword evidence="4" id="KW-0638">Presynaptic neurotoxin</keyword>
<evidence type="ECO:0000256" key="5">
    <source>
        <dbReference type="ARBA" id="ARBA00023298"/>
    </source>
</evidence>
<dbReference type="GO" id="GO:0044231">
    <property type="term" value="C:host cell presynaptic membrane"/>
    <property type="evidence" value="ECO:0007669"/>
    <property type="project" value="UniProtKB-KW"/>
</dbReference>
<dbReference type="PROSITE" id="PS50297">
    <property type="entry name" value="ANK_REP_REGION"/>
    <property type="match status" value="1"/>
</dbReference>
<dbReference type="InterPro" id="IPR034998">
    <property type="entry name" value="ANKLE1"/>
</dbReference>
<evidence type="ECO:0000256" key="3">
    <source>
        <dbReference type="ARBA" id="ARBA00022537"/>
    </source>
</evidence>
<keyword evidence="4" id="KW-0800">Toxin</keyword>
<dbReference type="InterPro" id="IPR003887">
    <property type="entry name" value="LEM_dom"/>
</dbReference>
<gene>
    <name evidence="9" type="ORF">HPB48_009599</name>
</gene>
<keyword evidence="3" id="KW-1052">Target cell membrane</keyword>
<sequence>MSLTPSSSNAACSLLRSDIVLSALKRNDSVLLDKLVRLGSATGFALPDAEDKSTLLHVAVSQDVLPDGFVEKLLQNGVDPNATTTDGVTALHIAAAFGKDDALLQMVSRGGDPRLRDICGNDVFSLLAENGHLECLRKVQGLLGLPVTNGTGANDAADVVASPRVPAADCSGMSASDRSGLESPGCGEISPVLSTPSDTSTDSEAFLNTAYAFPHPFLSPVYLDNKRYSAEAGDSFAYEPTSSSEPADNSGDAAAAPSDTELEDCCGQDVGPVLESNRMFHLHALAHYRLGPRARVRLTASDVADAPNAANRPCACCEVVHSDPETGLAFKEAHYHSSSDAESSGASSGPENAPVEVPPELRALTNEEIFERLKSLGDAPGPVTNGTRAAYLNLLARLSLGLAKLHRPRDVLTPDIHTLVTRAGQLESYRELEEAMVRDFDAPRPKGYWREGNVKGFFTYLLLDSRVTQNLPLRAHGLTLAERMADFVKAVFYIGKGKRSRPFSHLSEALLVRKGLDKPWKKNNADAEKTRKILQIWDSRHGVVSLHVFQNTLAAEAYTREACMIDAIGIRHFDQSKEGRCLRRRQVVAGKEPSEAGCVFGVQGVEHIPERRRAPLGPT</sequence>
<dbReference type="Gene3D" id="1.25.40.20">
    <property type="entry name" value="Ankyrin repeat-containing domain"/>
    <property type="match status" value="1"/>
</dbReference>
<dbReference type="OrthoDB" id="1601181at2759"/>
<dbReference type="PROSITE" id="PS50088">
    <property type="entry name" value="ANK_REPEAT"/>
    <property type="match status" value="2"/>
</dbReference>
<dbReference type="SUPFAM" id="SSF48403">
    <property type="entry name" value="Ankyrin repeat"/>
    <property type="match status" value="1"/>
</dbReference>
<dbReference type="SUPFAM" id="SSF63451">
    <property type="entry name" value="LEM domain"/>
    <property type="match status" value="1"/>
</dbReference>
<evidence type="ECO:0000256" key="1">
    <source>
        <dbReference type="ARBA" id="ARBA00004175"/>
    </source>
</evidence>
<feature type="region of interest" description="Disordered" evidence="7">
    <location>
        <begin position="236"/>
        <end position="262"/>
    </location>
</feature>
<dbReference type="Gene3D" id="1.10.720.40">
    <property type="match status" value="1"/>
</dbReference>
<dbReference type="Proteomes" id="UP000821853">
    <property type="component" value="Unassembled WGS sequence"/>
</dbReference>
<feature type="repeat" description="ANK" evidence="6">
    <location>
        <begin position="86"/>
        <end position="118"/>
    </location>
</feature>
<dbReference type="GO" id="GO:0006887">
    <property type="term" value="P:exocytosis"/>
    <property type="evidence" value="ECO:0007669"/>
    <property type="project" value="UniProtKB-KW"/>
</dbReference>
<dbReference type="InterPro" id="IPR011015">
    <property type="entry name" value="LEM/LEM-like_dom_sf"/>
</dbReference>
<feature type="repeat" description="ANK" evidence="6">
    <location>
        <begin position="51"/>
        <end position="85"/>
    </location>
</feature>
<dbReference type="PANTHER" id="PTHR46427">
    <property type="entry name" value="ANKYRIN REPEAT AND LEM DOMAIN-CONTAINING PROTEIN 1"/>
    <property type="match status" value="1"/>
</dbReference>
<keyword evidence="4" id="KW-0528">Neurotoxin</keyword>
<name>A0A9J6FUH4_HAELO</name>
<feature type="region of interest" description="Disordered" evidence="7">
    <location>
        <begin position="333"/>
        <end position="358"/>
    </location>
</feature>
<dbReference type="GO" id="GO:0005737">
    <property type="term" value="C:cytoplasm"/>
    <property type="evidence" value="ECO:0007669"/>
    <property type="project" value="TreeGrafter"/>
</dbReference>
<dbReference type="GO" id="GO:0005654">
    <property type="term" value="C:nucleoplasm"/>
    <property type="evidence" value="ECO:0007669"/>
    <property type="project" value="TreeGrafter"/>
</dbReference>
<keyword evidence="2" id="KW-0268">Exocytosis</keyword>
<dbReference type="CDD" id="cd10454">
    <property type="entry name" value="GIY-YIG_COG3680_Meta"/>
    <property type="match status" value="1"/>
</dbReference>
<dbReference type="VEuPathDB" id="VectorBase:HLOH_041878"/>
<comment type="caution">
    <text evidence="9">The sequence shown here is derived from an EMBL/GenBank/DDBJ whole genome shotgun (WGS) entry which is preliminary data.</text>
</comment>
<dbReference type="InterPro" id="IPR036770">
    <property type="entry name" value="Ankyrin_rpt-contain_sf"/>
</dbReference>
<feature type="compositionally biased region" description="Low complexity" evidence="7">
    <location>
        <begin position="340"/>
        <end position="349"/>
    </location>
</feature>
<keyword evidence="10" id="KW-1185">Reference proteome</keyword>
<dbReference type="PROSITE" id="PS50954">
    <property type="entry name" value="LEM"/>
    <property type="match status" value="1"/>
</dbReference>
<dbReference type="AlphaFoldDB" id="A0A9J6FUH4"/>
<dbReference type="InterPro" id="IPR002110">
    <property type="entry name" value="Ankyrin_rpt"/>
</dbReference>
<dbReference type="GO" id="GO:0000724">
    <property type="term" value="P:double-strand break repair via homologous recombination"/>
    <property type="evidence" value="ECO:0007669"/>
    <property type="project" value="TreeGrafter"/>
</dbReference>
<evidence type="ECO:0000256" key="6">
    <source>
        <dbReference type="PROSITE-ProRule" id="PRU00023"/>
    </source>
</evidence>
<evidence type="ECO:0000256" key="4">
    <source>
        <dbReference type="ARBA" id="ARBA00023028"/>
    </source>
</evidence>
<accession>A0A9J6FUH4</accession>
<dbReference type="SMART" id="SM00248">
    <property type="entry name" value="ANK"/>
    <property type="match status" value="3"/>
</dbReference>
<dbReference type="GO" id="GO:0004520">
    <property type="term" value="F:DNA endonuclease activity"/>
    <property type="evidence" value="ECO:0007669"/>
    <property type="project" value="TreeGrafter"/>
</dbReference>
<evidence type="ECO:0000313" key="9">
    <source>
        <dbReference type="EMBL" id="KAH9365740.1"/>
    </source>
</evidence>
<evidence type="ECO:0000313" key="10">
    <source>
        <dbReference type="Proteomes" id="UP000821853"/>
    </source>
</evidence>
<keyword evidence="5" id="KW-1053">Target membrane</keyword>
<evidence type="ECO:0000259" key="8">
    <source>
        <dbReference type="PROSITE" id="PS50954"/>
    </source>
</evidence>
<protein>
    <recommendedName>
        <fullName evidence="8">LEM domain-containing protein</fullName>
    </recommendedName>
</protein>
<keyword evidence="6" id="KW-0040">ANK repeat</keyword>
<dbReference type="GO" id="GO:0044218">
    <property type="term" value="C:other organism cell membrane"/>
    <property type="evidence" value="ECO:0007669"/>
    <property type="project" value="UniProtKB-KW"/>
</dbReference>
<dbReference type="EMBL" id="JABSTR010000003">
    <property type="protein sequence ID" value="KAH9365740.1"/>
    <property type="molecule type" value="Genomic_DNA"/>
</dbReference>
<dbReference type="Pfam" id="PF22945">
    <property type="entry name" value="LEM-3_GIY-YIG"/>
    <property type="match status" value="1"/>
</dbReference>
<feature type="domain" description="LEM" evidence="8">
    <location>
        <begin position="358"/>
        <end position="402"/>
    </location>
</feature>
<evidence type="ECO:0000256" key="2">
    <source>
        <dbReference type="ARBA" id="ARBA00022483"/>
    </source>
</evidence>
<comment type="subcellular location">
    <subcellularLocation>
        <location evidence="1">Target cell membrane</location>
    </subcellularLocation>
</comment>
<dbReference type="OMA" id="PFSHLCE"/>
<dbReference type="GO" id="GO:0000712">
    <property type="term" value="P:resolution of meiotic recombination intermediates"/>
    <property type="evidence" value="ECO:0007669"/>
    <property type="project" value="TreeGrafter"/>
</dbReference>
<keyword evidence="5" id="KW-0472">Membrane</keyword>
<reference evidence="9 10" key="1">
    <citation type="journal article" date="2020" name="Cell">
        <title>Large-Scale Comparative Analyses of Tick Genomes Elucidate Their Genetic Diversity and Vector Capacities.</title>
        <authorList>
            <consortium name="Tick Genome and Microbiome Consortium (TIGMIC)"/>
            <person name="Jia N."/>
            <person name="Wang J."/>
            <person name="Shi W."/>
            <person name="Du L."/>
            <person name="Sun Y."/>
            <person name="Zhan W."/>
            <person name="Jiang J.F."/>
            <person name="Wang Q."/>
            <person name="Zhang B."/>
            <person name="Ji P."/>
            <person name="Bell-Sakyi L."/>
            <person name="Cui X.M."/>
            <person name="Yuan T.T."/>
            <person name="Jiang B.G."/>
            <person name="Yang W.F."/>
            <person name="Lam T.T."/>
            <person name="Chang Q.C."/>
            <person name="Ding S.J."/>
            <person name="Wang X.J."/>
            <person name="Zhu J.G."/>
            <person name="Ruan X.D."/>
            <person name="Zhao L."/>
            <person name="Wei J.T."/>
            <person name="Ye R.Z."/>
            <person name="Que T.C."/>
            <person name="Du C.H."/>
            <person name="Zhou Y.H."/>
            <person name="Cheng J.X."/>
            <person name="Dai P.F."/>
            <person name="Guo W.B."/>
            <person name="Han X.H."/>
            <person name="Huang E.J."/>
            <person name="Li L.F."/>
            <person name="Wei W."/>
            <person name="Gao Y.C."/>
            <person name="Liu J.Z."/>
            <person name="Shao H.Z."/>
            <person name="Wang X."/>
            <person name="Wang C.C."/>
            <person name="Yang T.C."/>
            <person name="Huo Q.B."/>
            <person name="Li W."/>
            <person name="Chen H.Y."/>
            <person name="Chen S.E."/>
            <person name="Zhou L.G."/>
            <person name="Ni X.B."/>
            <person name="Tian J.H."/>
            <person name="Sheng Y."/>
            <person name="Liu T."/>
            <person name="Pan Y.S."/>
            <person name="Xia L.Y."/>
            <person name="Li J."/>
            <person name="Zhao F."/>
            <person name="Cao W.C."/>
        </authorList>
    </citation>
    <scope>NUCLEOTIDE SEQUENCE [LARGE SCALE GENOMIC DNA]</scope>
    <source>
        <strain evidence="9">HaeL-2018</strain>
    </source>
</reference>
<evidence type="ECO:0000256" key="7">
    <source>
        <dbReference type="SAM" id="MobiDB-lite"/>
    </source>
</evidence>
<proteinExistence type="predicted"/>
<dbReference type="PANTHER" id="PTHR46427:SF1">
    <property type="entry name" value="ANKYRIN REPEAT AND LEM DOMAIN-CONTAINING PROTEIN 1"/>
    <property type="match status" value="1"/>
</dbReference>